<proteinExistence type="predicted"/>
<protein>
    <submittedName>
        <fullName evidence="1">Uncharacterized protein</fullName>
    </submittedName>
</protein>
<organism evidence="1 2">
    <name type="scientific">Microthlaspi erraticum</name>
    <dbReference type="NCBI Taxonomy" id="1685480"/>
    <lineage>
        <taxon>Eukaryota</taxon>
        <taxon>Viridiplantae</taxon>
        <taxon>Streptophyta</taxon>
        <taxon>Embryophyta</taxon>
        <taxon>Tracheophyta</taxon>
        <taxon>Spermatophyta</taxon>
        <taxon>Magnoliopsida</taxon>
        <taxon>eudicotyledons</taxon>
        <taxon>Gunneridae</taxon>
        <taxon>Pentapetalae</taxon>
        <taxon>rosids</taxon>
        <taxon>malvids</taxon>
        <taxon>Brassicales</taxon>
        <taxon>Brassicaceae</taxon>
        <taxon>Coluteocarpeae</taxon>
        <taxon>Microthlaspi</taxon>
    </lineage>
</organism>
<dbReference type="EMBL" id="CACVBM020000610">
    <property type="protein sequence ID" value="CAA7021392.1"/>
    <property type="molecule type" value="Genomic_DNA"/>
</dbReference>
<reference evidence="1" key="1">
    <citation type="submission" date="2020-01" db="EMBL/GenBank/DDBJ databases">
        <authorList>
            <person name="Mishra B."/>
        </authorList>
    </citation>
    <scope>NUCLEOTIDE SEQUENCE [LARGE SCALE GENOMIC DNA]</scope>
</reference>
<accession>A0A6D2I333</accession>
<name>A0A6D2I333_9BRAS</name>
<gene>
    <name evidence="1" type="ORF">MERR_LOCUS8627</name>
</gene>
<evidence type="ECO:0000313" key="1">
    <source>
        <dbReference type="EMBL" id="CAA7021392.1"/>
    </source>
</evidence>
<evidence type="ECO:0000313" key="2">
    <source>
        <dbReference type="Proteomes" id="UP000467841"/>
    </source>
</evidence>
<dbReference type="Proteomes" id="UP000467841">
    <property type="component" value="Unassembled WGS sequence"/>
</dbReference>
<sequence length="135" mass="15390">MATGEVWGRLNEWFEISFEKFSKRLRERLPSAFLQFCSFQSGFSSLDAMWMLDGGDLAGGRGKCRDLDCRPFYLLAIGQISLHRPSLELSFVVRANGSGCDSFGHLFLFDRLLPFFFLGVFWTPEDQFPPVFAPS</sequence>
<comment type="caution">
    <text evidence="1">The sequence shown here is derived from an EMBL/GenBank/DDBJ whole genome shotgun (WGS) entry which is preliminary data.</text>
</comment>
<keyword evidence="2" id="KW-1185">Reference proteome</keyword>
<dbReference type="AlphaFoldDB" id="A0A6D2I333"/>